<dbReference type="RefSeq" id="WP_002692809.1">
    <property type="nucleotide sequence ID" value="NZ_AAWS01000001.1"/>
</dbReference>
<sequence>MLKIIRNVILCGVVLCPVVIQAQSSQGFEKVTGLKVYRKYITARKDSFIMKVAHKKTGSWQWTVQPQGKQVIFNDVSILDGKVREDAEVILQAASLEMTQMNMVLKSAKSTLKAKVKAKGIHLWAKYALTQGDKERQQTIDTTLHHHWLARPTLFGLLPFADFKPSYSRRFFVFGLTSGKFTLMKLEVLGTTKVTVPAGTFDTYKVALKVVKGSGVSNILYLRKKLPHFIIKVDVEGSGMTIEKVE</sequence>
<dbReference type="AlphaFoldDB" id="A1ZCF4"/>
<dbReference type="InterPro" id="IPR021457">
    <property type="entry name" value="DUF3108"/>
</dbReference>
<protein>
    <recommendedName>
        <fullName evidence="4">DUF3108 domain-containing protein</fullName>
    </recommendedName>
</protein>
<evidence type="ECO:0000256" key="1">
    <source>
        <dbReference type="SAM" id="SignalP"/>
    </source>
</evidence>
<reference evidence="2 3" key="1">
    <citation type="submission" date="2007-01" db="EMBL/GenBank/DDBJ databases">
        <authorList>
            <person name="Haygood M."/>
            <person name="Podell S."/>
            <person name="Anderson C."/>
            <person name="Hopkinson B."/>
            <person name="Roe K."/>
            <person name="Barbeau K."/>
            <person name="Gaasterland T."/>
            <person name="Ferriera S."/>
            <person name="Johnson J."/>
            <person name="Kravitz S."/>
            <person name="Beeson K."/>
            <person name="Sutton G."/>
            <person name="Rogers Y.-H."/>
            <person name="Friedman R."/>
            <person name="Frazier M."/>
            <person name="Venter J.C."/>
        </authorList>
    </citation>
    <scope>NUCLEOTIDE SEQUENCE [LARGE SCALE GENOMIC DNA]</scope>
    <source>
        <strain evidence="2 3">ATCC 23134</strain>
    </source>
</reference>
<comment type="caution">
    <text evidence="2">The sequence shown here is derived from an EMBL/GenBank/DDBJ whole genome shotgun (WGS) entry which is preliminary data.</text>
</comment>
<accession>A1ZCF4</accession>
<feature type="signal peptide" evidence="1">
    <location>
        <begin position="1"/>
        <end position="22"/>
    </location>
</feature>
<gene>
    <name evidence="2" type="ORF">M23134_01985</name>
</gene>
<proteinExistence type="predicted"/>
<evidence type="ECO:0000313" key="2">
    <source>
        <dbReference type="EMBL" id="EAY31956.1"/>
    </source>
</evidence>
<name>A1ZCF4_MICM2</name>
<dbReference type="Proteomes" id="UP000004095">
    <property type="component" value="Unassembled WGS sequence"/>
</dbReference>
<feature type="chain" id="PRO_5002642053" description="DUF3108 domain-containing protein" evidence="1">
    <location>
        <begin position="23"/>
        <end position="246"/>
    </location>
</feature>
<dbReference type="EMBL" id="AAWS01000001">
    <property type="protein sequence ID" value="EAY31956.1"/>
    <property type="molecule type" value="Genomic_DNA"/>
</dbReference>
<dbReference type="Gene3D" id="2.40.360.20">
    <property type="match status" value="1"/>
</dbReference>
<keyword evidence="1" id="KW-0732">Signal</keyword>
<dbReference type="Pfam" id="PF11306">
    <property type="entry name" value="DUF3108"/>
    <property type="match status" value="1"/>
</dbReference>
<keyword evidence="3" id="KW-1185">Reference proteome</keyword>
<evidence type="ECO:0008006" key="4">
    <source>
        <dbReference type="Google" id="ProtNLM"/>
    </source>
</evidence>
<evidence type="ECO:0000313" key="3">
    <source>
        <dbReference type="Proteomes" id="UP000004095"/>
    </source>
</evidence>
<organism evidence="2 3">
    <name type="scientific">Microscilla marina ATCC 23134</name>
    <dbReference type="NCBI Taxonomy" id="313606"/>
    <lineage>
        <taxon>Bacteria</taxon>
        <taxon>Pseudomonadati</taxon>
        <taxon>Bacteroidota</taxon>
        <taxon>Cytophagia</taxon>
        <taxon>Cytophagales</taxon>
        <taxon>Microscillaceae</taxon>
        <taxon>Microscilla</taxon>
    </lineage>
</organism>